<reference evidence="2" key="2">
    <citation type="submission" date="2025-09" db="UniProtKB">
        <authorList>
            <consortium name="Ensembl"/>
        </authorList>
    </citation>
    <scope>IDENTIFICATION</scope>
</reference>
<dbReference type="OMA" id="VPSERWI"/>
<sequence length="313" mass="36568">MLEGIYYQKVLLAVERWFTLCGWPSGPHPISVPYSLRRYSRDFLYFKPHLDTSLRRQISTLSDFHYNRFLLSPFRVVAKTQTNISSAQTLRVTQNKDSRWVISVFRVQGAFFCHVRPEYLLDTQEFKHWCSMQVRILMHTQSSAEEHGPDYSSVDYESLSKRSWTDVLLQIYKVLMLHRVPESSLDGMPPFNSLASNIYSSRELQLISWLNLHYQNMRGIMWGTGDAPSVRWIVNFDLDFVDGLVLASLLAAYCPYLISSHFQKIYTRASNLEQIFHNNIIVCQVLNALRLNLDIQVNTRWHYRGVLLSKNAC</sequence>
<feature type="domain" description="Cilia- and flagella-associated protein 47" evidence="1">
    <location>
        <begin position="81"/>
        <end position="180"/>
    </location>
</feature>
<dbReference type="Proteomes" id="UP000261620">
    <property type="component" value="Unplaced"/>
</dbReference>
<dbReference type="GO" id="GO:0005929">
    <property type="term" value="C:cilium"/>
    <property type="evidence" value="ECO:0007669"/>
    <property type="project" value="TreeGrafter"/>
</dbReference>
<dbReference type="GO" id="GO:0060271">
    <property type="term" value="P:cilium assembly"/>
    <property type="evidence" value="ECO:0007669"/>
    <property type="project" value="TreeGrafter"/>
</dbReference>
<dbReference type="STRING" id="94237.ENSMMOP00000005520"/>
<keyword evidence="3" id="KW-1185">Reference proteome</keyword>
<dbReference type="PANTHER" id="PTHR45912:SF3">
    <property type="entry name" value="CILIA- AND FLAGELLA-ASSOCIATED PROTEIN 47"/>
    <property type="match status" value="1"/>
</dbReference>
<dbReference type="SUPFAM" id="SSF47576">
    <property type="entry name" value="Calponin-homology domain, CH-domain"/>
    <property type="match status" value="1"/>
</dbReference>
<evidence type="ECO:0000259" key="1">
    <source>
        <dbReference type="Pfam" id="PF24529"/>
    </source>
</evidence>
<evidence type="ECO:0000313" key="2">
    <source>
        <dbReference type="Ensembl" id="ENSMMOP00000005520.1"/>
    </source>
</evidence>
<dbReference type="InterPro" id="IPR056343">
    <property type="entry name" value="CFAP47_dom"/>
</dbReference>
<dbReference type="InterPro" id="IPR036872">
    <property type="entry name" value="CH_dom_sf"/>
</dbReference>
<dbReference type="AlphaFoldDB" id="A0A3Q4AMH9"/>
<dbReference type="Ensembl" id="ENSMMOT00000005617.1">
    <property type="protein sequence ID" value="ENSMMOP00000005520.1"/>
    <property type="gene ID" value="ENSMMOG00000004345.1"/>
</dbReference>
<reference evidence="2" key="1">
    <citation type="submission" date="2025-08" db="UniProtKB">
        <authorList>
            <consortium name="Ensembl"/>
        </authorList>
    </citation>
    <scope>IDENTIFICATION</scope>
</reference>
<name>A0A3Q4AMH9_MOLML</name>
<accession>A0A3Q4AMH9</accession>
<protein>
    <recommendedName>
        <fullName evidence="1">Cilia- and flagella-associated protein 47 domain-containing protein</fullName>
    </recommendedName>
</protein>
<evidence type="ECO:0000313" key="3">
    <source>
        <dbReference type="Proteomes" id="UP000261620"/>
    </source>
</evidence>
<proteinExistence type="predicted"/>
<dbReference type="PANTHER" id="PTHR45912">
    <property type="entry name" value="CILIA- AND FLAGELLA-ASSOCIATED PROTEIN 47"/>
    <property type="match status" value="1"/>
</dbReference>
<organism evidence="2 3">
    <name type="scientific">Mola mola</name>
    <name type="common">Ocean sunfish</name>
    <name type="synonym">Tetraodon mola</name>
    <dbReference type="NCBI Taxonomy" id="94237"/>
    <lineage>
        <taxon>Eukaryota</taxon>
        <taxon>Metazoa</taxon>
        <taxon>Chordata</taxon>
        <taxon>Craniata</taxon>
        <taxon>Vertebrata</taxon>
        <taxon>Euteleostomi</taxon>
        <taxon>Actinopterygii</taxon>
        <taxon>Neopterygii</taxon>
        <taxon>Teleostei</taxon>
        <taxon>Neoteleostei</taxon>
        <taxon>Acanthomorphata</taxon>
        <taxon>Eupercaria</taxon>
        <taxon>Tetraodontiformes</taxon>
        <taxon>Molidae</taxon>
        <taxon>Mola</taxon>
    </lineage>
</organism>
<dbReference type="Pfam" id="PF24529">
    <property type="entry name" value="CFAP47"/>
    <property type="match status" value="1"/>
</dbReference>